<gene>
    <name evidence="12" type="ORF">AGOS_AER047C</name>
</gene>
<evidence type="ECO:0000313" key="13">
    <source>
        <dbReference type="Proteomes" id="UP000000591"/>
    </source>
</evidence>
<dbReference type="PANTHER" id="PTHR12747:SF0">
    <property type="entry name" value="ELONGATOR COMPLEX PROTEIN 1"/>
    <property type="match status" value="1"/>
</dbReference>
<dbReference type="InParanoid" id="Q757G6"/>
<dbReference type="SUPFAM" id="SSF50978">
    <property type="entry name" value="WD40 repeat-like"/>
    <property type="match status" value="1"/>
</dbReference>
<comment type="subcellular location">
    <subcellularLocation>
        <location evidence="5">Cytoplasm</location>
    </subcellularLocation>
    <subcellularLocation>
        <location evidence="5">Nucleus</location>
    </subcellularLocation>
</comment>
<organism evidence="12 13">
    <name type="scientific">Eremothecium gossypii (strain ATCC 10895 / CBS 109.51 / FGSC 9923 / NRRL Y-1056)</name>
    <name type="common">Yeast</name>
    <name type="synonym">Ashbya gossypii</name>
    <dbReference type="NCBI Taxonomy" id="284811"/>
    <lineage>
        <taxon>Eukaryota</taxon>
        <taxon>Fungi</taxon>
        <taxon>Dikarya</taxon>
        <taxon>Ascomycota</taxon>
        <taxon>Saccharomycotina</taxon>
        <taxon>Saccharomycetes</taxon>
        <taxon>Saccharomycetales</taxon>
        <taxon>Saccharomycetaceae</taxon>
        <taxon>Eremothecium</taxon>
    </lineage>
</organism>
<name>Q757G6_EREGS</name>
<dbReference type="GO" id="GO:0000049">
    <property type="term" value="F:tRNA binding"/>
    <property type="evidence" value="ECO:0000318"/>
    <property type="project" value="GO_Central"/>
</dbReference>
<evidence type="ECO:0000256" key="3">
    <source>
        <dbReference type="ARBA" id="ARBA00022490"/>
    </source>
</evidence>
<keyword evidence="4" id="KW-0819">tRNA processing</keyword>
<dbReference type="GO" id="GO:0005634">
    <property type="term" value="C:nucleus"/>
    <property type="evidence" value="ECO:0007669"/>
    <property type="project" value="UniProtKB-SubCell"/>
</dbReference>
<dbReference type="GeneID" id="4621109"/>
<dbReference type="UniPathway" id="UPA00988"/>
<dbReference type="InterPro" id="IPR056166">
    <property type="entry name" value="TPR_ELP1"/>
</dbReference>
<keyword evidence="13" id="KW-1185">Reference proteome</keyword>
<dbReference type="RefSeq" id="NP_984907.2">
    <property type="nucleotide sequence ID" value="NM_210261.2"/>
</dbReference>
<evidence type="ECO:0000259" key="10">
    <source>
        <dbReference type="Pfam" id="PF23925"/>
    </source>
</evidence>
<dbReference type="STRING" id="284811.Q757G6"/>
<dbReference type="InterPro" id="IPR036322">
    <property type="entry name" value="WD40_repeat_dom_sf"/>
</dbReference>
<dbReference type="KEGG" id="ago:AGOS_AER047C"/>
<keyword evidence="3 5" id="KW-0963">Cytoplasm</keyword>
<feature type="compositionally biased region" description="Low complexity" evidence="6">
    <location>
        <begin position="1189"/>
        <end position="1203"/>
    </location>
</feature>
<dbReference type="PANTHER" id="PTHR12747">
    <property type="entry name" value="ELONGATOR COMPLEX PROTEIN 1"/>
    <property type="match status" value="1"/>
</dbReference>
<sequence length="1324" mass="148815">MRNLVSLNKGSLQPSSEAHPNLGLYASCFDTLSDSVTCVLGAADVGAIVVHQYMKSGAVRELASFFTQDYEDELVSFAHFADVNQLVFVFAHGDIMMATYGDEGAGLDATVVEIVGSIEDGIAAAEWSHDEETLALVTGGRSVVLLSRQFEPVADIGLELDDLKLSKNVTVGWGKKETQFRGKGARAMEREALQSLKASGLVGNELRDPTMPYMVDSGAITELDPRTVGISWRGDCEYFVVSTIETVQDPDDDSATLERRALRVYSRHGKLDSASEPVDGLEHALAWRPQGSLIASIQRKVNVPGNESLDLVFFERNGLRHGEFETRLAIDERIKSLAWNASSDILSIALEDRIQLWTSKNYHWYLKQELYTECTKFVKWHPEKDFTLMYGDGDTVNVVDFAYKMIRGPTFEPNDCGMTVVIDGRTVNITPFAMANVPPPLSYRDFDAPDNVLDAAVGLSNTVFAAVTREALVVASIESLANMKSGRHPIIASTFQKHLFATELDTIRQVAFINDSVVGILLDSGQLSRIALVNIQDPIQPELIKVVDTYTKVVLVKSSFDYSTLVYETRDGTVVQLDAEGGTVEITKFPQLVNDFCVKRILTDGKTEWQPAESKLVAFGLTSSGKLYADSVQLASAVISMDITDELLLFTSAQHYLQFVHLNTPEFKPLPTLEGDIMDERIRSIERGSILINIIPSKAAVVLQAPRGNVETIYPRIMVLAEVRKYIGLKRYKDAFVICRTHRIHLDILHDYAPDLFYANLKTFVDDIERVDYLDLFISCLVEEDVTVTKYKETLNMSTDAVFDVAPPPPTEMEEYIKKKSFNPLKSKVNKICQVLLEVLLGTAQYKAKYLQTIVTCYACQNPPKVKDALALISQLRDEEAKDSTVTYLCFLQDVLFVYKEALALYDVNMALLVAQKSQMDPREYLPFLQNLNEQEPLRRKFMIDDHLKNYEMALTHLVGIDEPTGAVSDETREYIQQHELYKKALDLYRYNTQLQNSVYAIYGAHLASKQEYNEAGIIYELLGNWEKAMEVFTMGNKWSPALAIASQHFPDRVLDIATELVDSLQYEHRYAEAAHVELKFMKNVRSAVSLYCKAYDYEQGILLCITEGTPELINELVDPALGDGFSVLAELLADCKGQINSQLRRLRELRAKKEEDPYAFYGQETEEADDVSIAASETSTKESFFTRYTGKTGGTAKTGASRRTAKNKRREERKRARGKKGTIYEEEYLVKSIGRLIDRLKQTLPDGVKLVDALLRRNMREQAYQVQKGFVSMEALLKANIVEIYNISEKDRERIDDNGNVYQLPVIPVPEIPAFPVRQIIDY</sequence>
<evidence type="ECO:0000313" key="12">
    <source>
        <dbReference type="EMBL" id="AAS52731.2"/>
    </source>
</evidence>
<dbReference type="PIRSF" id="PIRSF017233">
    <property type="entry name" value="IKAP"/>
    <property type="match status" value="1"/>
</dbReference>
<feature type="domain" description="ELP1 TPR" evidence="9">
    <location>
        <begin position="940"/>
        <end position="1098"/>
    </location>
</feature>
<evidence type="ECO:0000256" key="2">
    <source>
        <dbReference type="ARBA" id="ARBA00006086"/>
    </source>
</evidence>
<evidence type="ECO:0000259" key="9">
    <source>
        <dbReference type="Pfam" id="PF23878"/>
    </source>
</evidence>
<feature type="domain" description="ELP1 first N-terminal beta-propeller" evidence="7">
    <location>
        <begin position="1"/>
        <end position="383"/>
    </location>
</feature>
<evidence type="ECO:0000256" key="4">
    <source>
        <dbReference type="ARBA" id="ARBA00022694"/>
    </source>
</evidence>
<accession>Q757G6</accession>
<dbReference type="Proteomes" id="UP000000591">
    <property type="component" value="Chromosome V"/>
</dbReference>
<dbReference type="InterPro" id="IPR056164">
    <property type="entry name" value="Beta-prop_ELP1_1st"/>
</dbReference>
<dbReference type="Pfam" id="PF23797">
    <property type="entry name" value="Beta-prop_ELP1_2nd"/>
    <property type="match status" value="1"/>
</dbReference>
<dbReference type="HOGENOM" id="CLU_001477_0_1_1"/>
<dbReference type="InterPro" id="IPR006849">
    <property type="entry name" value="Elp1"/>
</dbReference>
<feature type="domain" description="ELP1 N-terminal second beta-propeller" evidence="8">
    <location>
        <begin position="421"/>
        <end position="692"/>
    </location>
</feature>
<feature type="region of interest" description="Disordered" evidence="6">
    <location>
        <begin position="1189"/>
        <end position="1219"/>
    </location>
</feature>
<dbReference type="OrthoDB" id="40048at2759"/>
<proteinExistence type="inferred from homology"/>
<protein>
    <recommendedName>
        <fullName evidence="5">Elongator complex protein 1</fullName>
    </recommendedName>
</protein>
<dbReference type="EMBL" id="AE016818">
    <property type="protein sequence ID" value="AAS52731.2"/>
    <property type="molecule type" value="Genomic_DNA"/>
</dbReference>
<evidence type="ECO:0000256" key="1">
    <source>
        <dbReference type="ARBA" id="ARBA00005043"/>
    </source>
</evidence>
<dbReference type="GO" id="GO:0002926">
    <property type="term" value="P:tRNA wobble base 5-methoxycarbonylmethyl-2-thiouridinylation"/>
    <property type="evidence" value="ECO:0000318"/>
    <property type="project" value="GO_Central"/>
</dbReference>
<dbReference type="SUPFAM" id="SSF82171">
    <property type="entry name" value="DPP6 N-terminal domain-like"/>
    <property type="match status" value="1"/>
</dbReference>
<dbReference type="GO" id="GO:0033588">
    <property type="term" value="C:elongator holoenzyme complex"/>
    <property type="evidence" value="ECO:0000318"/>
    <property type="project" value="GO_Central"/>
</dbReference>
<dbReference type="InterPro" id="IPR056165">
    <property type="entry name" value="Beta-prop_ELP1_2nd"/>
</dbReference>
<comment type="function">
    <text evidence="5">Component of the elongator complex which is required for multiple tRNA modifications, including mcm5U (5-methoxycarbonylmethyl uridine), mcm5s2U (5-methoxycarbonylmethyl-2-thiouridine), and ncm5U (5-carbamoylmethyl uridine). The elongator complex catalyzes formation of carboxymethyluridine in the wobble base at position 34 in tRNAs.</text>
</comment>
<dbReference type="eggNOG" id="KOG1920">
    <property type="taxonomic scope" value="Eukaryota"/>
</dbReference>
<dbReference type="Pfam" id="PF04762">
    <property type="entry name" value="Beta-prop_ELP1_1st"/>
    <property type="match status" value="1"/>
</dbReference>
<dbReference type="Pfam" id="PF23878">
    <property type="entry name" value="TPR_ELP1"/>
    <property type="match status" value="1"/>
</dbReference>
<evidence type="ECO:0000256" key="6">
    <source>
        <dbReference type="SAM" id="MobiDB-lite"/>
    </source>
</evidence>
<reference evidence="13" key="2">
    <citation type="journal article" date="2013" name="G3 (Bethesda)">
        <title>Genomes of Ashbya fungi isolated from insects reveal four mating-type loci, numerous translocations, lack of transposons, and distinct gene duplications.</title>
        <authorList>
            <person name="Dietrich F.S."/>
            <person name="Voegeli S."/>
            <person name="Kuo S."/>
            <person name="Philippsen P."/>
        </authorList>
    </citation>
    <scope>GENOME REANNOTATION</scope>
    <source>
        <strain evidence="13">ATCC 10895 / CBS 109.51 / FGSC 9923 / NRRL Y-1056</strain>
    </source>
</reference>
<keyword evidence="5" id="KW-0539">Nucleus</keyword>
<evidence type="ECO:0000259" key="7">
    <source>
        <dbReference type="Pfam" id="PF04762"/>
    </source>
</evidence>
<feature type="domain" description="ELP1 alpha-solenoid" evidence="10">
    <location>
        <begin position="716"/>
        <end position="932"/>
    </location>
</feature>
<comment type="similarity">
    <text evidence="2 5">Belongs to the ELP1/IKA1 family.</text>
</comment>
<dbReference type="OMA" id="WRESLYC"/>
<evidence type="ECO:0000256" key="5">
    <source>
        <dbReference type="PIRNR" id="PIRNR017233"/>
    </source>
</evidence>
<dbReference type="Pfam" id="PF23936">
    <property type="entry name" value="HB_ELP1"/>
    <property type="match status" value="1"/>
</dbReference>
<comment type="pathway">
    <text evidence="1">tRNA modification; 5-methoxycarbonylmethyl-2-thiouridine-tRNA biosynthesis.</text>
</comment>
<reference evidence="12 13" key="1">
    <citation type="journal article" date="2004" name="Science">
        <title>The Ashbya gossypii genome as a tool for mapping the ancient Saccharomyces cerevisiae genome.</title>
        <authorList>
            <person name="Dietrich F.S."/>
            <person name="Voegeli S."/>
            <person name="Brachat S."/>
            <person name="Lerch A."/>
            <person name="Gates K."/>
            <person name="Steiner S."/>
            <person name="Mohr C."/>
            <person name="Pohlmann R."/>
            <person name="Luedi P."/>
            <person name="Choi S."/>
            <person name="Wing R.A."/>
            <person name="Flavier A."/>
            <person name="Gaffney T.D."/>
            <person name="Philippsen P."/>
        </authorList>
    </citation>
    <scope>NUCLEOTIDE SEQUENCE [LARGE SCALE GENOMIC DNA]</scope>
    <source>
        <strain evidence="13">ATCC 10895 / CBS 109.51 / FGSC 9923 / NRRL Y-1056</strain>
    </source>
</reference>
<evidence type="ECO:0000259" key="11">
    <source>
        <dbReference type="Pfam" id="PF23936"/>
    </source>
</evidence>
<dbReference type="InterPro" id="IPR056169">
    <property type="entry name" value="HB_ELP1"/>
</dbReference>
<dbReference type="InterPro" id="IPR056167">
    <property type="entry name" value="A-sol_ELP1"/>
</dbReference>
<feature type="domain" description="ELP1 three-helical bundle" evidence="11">
    <location>
        <begin position="1114"/>
        <end position="1285"/>
    </location>
</feature>
<dbReference type="Pfam" id="PF23925">
    <property type="entry name" value="A-sol_ELP1"/>
    <property type="match status" value="1"/>
</dbReference>
<dbReference type="GO" id="GO:0005829">
    <property type="term" value="C:cytosol"/>
    <property type="evidence" value="ECO:0000318"/>
    <property type="project" value="GO_Central"/>
</dbReference>
<evidence type="ECO:0000259" key="8">
    <source>
        <dbReference type="Pfam" id="PF23797"/>
    </source>
</evidence>
<dbReference type="FunCoup" id="Q757G6">
    <property type="interactions" value="1156"/>
</dbReference>